<comment type="caution">
    <text evidence="1">The sequence shown here is derived from an EMBL/GenBank/DDBJ whole genome shotgun (WGS) entry which is preliminary data.</text>
</comment>
<dbReference type="EMBL" id="JANPWB010000011">
    <property type="protein sequence ID" value="KAJ1126471.1"/>
    <property type="molecule type" value="Genomic_DNA"/>
</dbReference>
<evidence type="ECO:0000313" key="1">
    <source>
        <dbReference type="EMBL" id="KAJ1126471.1"/>
    </source>
</evidence>
<name>A0AAV7PDS4_PLEWA</name>
<keyword evidence="2" id="KW-1185">Reference proteome</keyword>
<accession>A0AAV7PDS4</accession>
<dbReference type="AlphaFoldDB" id="A0AAV7PDS4"/>
<reference evidence="1" key="1">
    <citation type="journal article" date="2022" name="bioRxiv">
        <title>Sequencing and chromosome-scale assembly of the giantPleurodeles waltlgenome.</title>
        <authorList>
            <person name="Brown T."/>
            <person name="Elewa A."/>
            <person name="Iarovenko S."/>
            <person name="Subramanian E."/>
            <person name="Araus A.J."/>
            <person name="Petzold A."/>
            <person name="Susuki M."/>
            <person name="Suzuki K.-i.T."/>
            <person name="Hayashi T."/>
            <person name="Toyoda A."/>
            <person name="Oliveira C."/>
            <person name="Osipova E."/>
            <person name="Leigh N.D."/>
            <person name="Simon A."/>
            <person name="Yun M.H."/>
        </authorList>
    </citation>
    <scope>NUCLEOTIDE SEQUENCE</scope>
    <source>
        <strain evidence="1">20211129_DDA</strain>
        <tissue evidence="1">Liver</tissue>
    </source>
</reference>
<sequence length="276" mass="30442">MIQRRVIKRELSSHYHKAVCRKRSLFTVPQGCESVLSSVPQICTGDCQHSPTRLCYWEQPSQLNRFVRWGNCRHSATSLCVQDTKACRHSATGLCVQDTKACRHSATSLCVQDTKACRHSATSLCVQDTKACRHSATGLCVQDTKACRHSATSLCVQDTKACRHSATGLCEVYPHNIRCMCAQGAALKIARACMLNRAVHTLQPFSVNHMPVCKGAPQSTPSLCVEGAALELNHRIPESYRELSIQYCQSLVGRSCPHTGRGLCKMELFILSVPPV</sequence>
<dbReference type="Proteomes" id="UP001066276">
    <property type="component" value="Chromosome 7"/>
</dbReference>
<organism evidence="1 2">
    <name type="scientific">Pleurodeles waltl</name>
    <name type="common">Iberian ribbed newt</name>
    <dbReference type="NCBI Taxonomy" id="8319"/>
    <lineage>
        <taxon>Eukaryota</taxon>
        <taxon>Metazoa</taxon>
        <taxon>Chordata</taxon>
        <taxon>Craniata</taxon>
        <taxon>Vertebrata</taxon>
        <taxon>Euteleostomi</taxon>
        <taxon>Amphibia</taxon>
        <taxon>Batrachia</taxon>
        <taxon>Caudata</taxon>
        <taxon>Salamandroidea</taxon>
        <taxon>Salamandridae</taxon>
        <taxon>Pleurodelinae</taxon>
        <taxon>Pleurodeles</taxon>
    </lineage>
</organism>
<gene>
    <name evidence="1" type="ORF">NDU88_004878</name>
</gene>
<proteinExistence type="predicted"/>
<protein>
    <submittedName>
        <fullName evidence="1">Uncharacterized protein</fullName>
    </submittedName>
</protein>
<evidence type="ECO:0000313" key="2">
    <source>
        <dbReference type="Proteomes" id="UP001066276"/>
    </source>
</evidence>